<dbReference type="Proteomes" id="UP000650424">
    <property type="component" value="Unassembled WGS sequence"/>
</dbReference>
<feature type="chain" id="PRO_5045242702" evidence="1">
    <location>
        <begin position="23"/>
        <end position="200"/>
    </location>
</feature>
<gene>
    <name evidence="2" type="ORF">H8L32_08910</name>
</gene>
<organism evidence="2 3">
    <name type="scientific">Undibacterium hunanense</name>
    <dbReference type="NCBI Taxonomy" id="2762292"/>
    <lineage>
        <taxon>Bacteria</taxon>
        <taxon>Pseudomonadati</taxon>
        <taxon>Pseudomonadota</taxon>
        <taxon>Betaproteobacteria</taxon>
        <taxon>Burkholderiales</taxon>
        <taxon>Oxalobacteraceae</taxon>
        <taxon>Undibacterium</taxon>
    </lineage>
</organism>
<keyword evidence="3" id="KW-1185">Reference proteome</keyword>
<name>A0ABR6ZP37_9BURK</name>
<proteinExistence type="predicted"/>
<reference evidence="2 3" key="1">
    <citation type="submission" date="2020-08" db="EMBL/GenBank/DDBJ databases">
        <title>Novel species isolated from subtropical streams in China.</title>
        <authorList>
            <person name="Lu H."/>
        </authorList>
    </citation>
    <scope>NUCLEOTIDE SEQUENCE [LARGE SCALE GENOMIC DNA]</scope>
    <source>
        <strain evidence="2 3">CY18W</strain>
    </source>
</reference>
<protein>
    <submittedName>
        <fullName evidence="2">Uncharacterized protein</fullName>
    </submittedName>
</protein>
<dbReference type="EMBL" id="JACOGF010000004">
    <property type="protein sequence ID" value="MBC3917589.1"/>
    <property type="molecule type" value="Genomic_DNA"/>
</dbReference>
<sequence>MKHWKIVIAALMVAFAVNFSFAGPVKNGIPKGWIGSGAIATHYESGLDESQGTPEQPAFFIAAKQDTVTDDFAAITQVIDASAYRGKIMFFTASALHIGDLGGYEFWIRTTDEKGTTSIASSWARKSDTWEAVRVRLMVPANAQKVELGVGIRDKGKLLVKGMTFNEAQPSVFVPESKPIANKITMGPVTGTIQNLNFSD</sequence>
<keyword evidence="1" id="KW-0732">Signal</keyword>
<accession>A0ABR6ZP37</accession>
<evidence type="ECO:0000256" key="1">
    <source>
        <dbReference type="SAM" id="SignalP"/>
    </source>
</evidence>
<comment type="caution">
    <text evidence="2">The sequence shown here is derived from an EMBL/GenBank/DDBJ whole genome shotgun (WGS) entry which is preliminary data.</text>
</comment>
<feature type="signal peptide" evidence="1">
    <location>
        <begin position="1"/>
        <end position="22"/>
    </location>
</feature>
<evidence type="ECO:0000313" key="3">
    <source>
        <dbReference type="Proteomes" id="UP000650424"/>
    </source>
</evidence>
<evidence type="ECO:0000313" key="2">
    <source>
        <dbReference type="EMBL" id="MBC3917589.1"/>
    </source>
</evidence>
<dbReference type="RefSeq" id="WP_186946845.1">
    <property type="nucleotide sequence ID" value="NZ_JACOGF010000004.1"/>
</dbReference>